<feature type="domain" description="GAF" evidence="2">
    <location>
        <begin position="53"/>
        <end position="186"/>
    </location>
</feature>
<dbReference type="InterPro" id="IPR051330">
    <property type="entry name" value="Phosphatase_reg/MetRdx"/>
</dbReference>
<organism evidence="3 4">
    <name type="scientific">Mycoplasmopsis gallinacea</name>
    <dbReference type="NCBI Taxonomy" id="29556"/>
    <lineage>
        <taxon>Bacteria</taxon>
        <taxon>Bacillati</taxon>
        <taxon>Mycoplasmatota</taxon>
        <taxon>Mycoplasmoidales</taxon>
        <taxon>Metamycoplasmataceae</taxon>
        <taxon>Mycoplasmopsis</taxon>
    </lineage>
</organism>
<dbReference type="SMART" id="SM00065">
    <property type="entry name" value="GAF"/>
    <property type="match status" value="1"/>
</dbReference>
<dbReference type="PANTHER" id="PTHR21021">
    <property type="entry name" value="GAF/PUTATIVE CYTOSKELETAL PROTEIN"/>
    <property type="match status" value="1"/>
</dbReference>
<keyword evidence="3" id="KW-0560">Oxidoreductase</keyword>
<keyword evidence="4" id="KW-1185">Reference proteome</keyword>
<dbReference type="AlphaFoldDB" id="A0A449A3M7"/>
<dbReference type="STRING" id="29556.VO56_01435"/>
<comment type="similarity">
    <text evidence="1">Belongs to the free Met sulfoxide reductase family.</text>
</comment>
<dbReference type="Proteomes" id="UP000290568">
    <property type="component" value="Chromosome"/>
</dbReference>
<accession>A0A449A3M7</accession>
<dbReference type="GO" id="GO:0033745">
    <property type="term" value="F:L-methionine-(R)-S-oxide reductase activity"/>
    <property type="evidence" value="ECO:0007669"/>
    <property type="project" value="UniProtKB-EC"/>
</dbReference>
<dbReference type="InterPro" id="IPR000614">
    <property type="entry name" value="FRMsr_CS"/>
</dbReference>
<evidence type="ECO:0000313" key="4">
    <source>
        <dbReference type="Proteomes" id="UP000290568"/>
    </source>
</evidence>
<protein>
    <submittedName>
        <fullName evidence="3">Free methionine-R-sulfoxide reductase</fullName>
        <ecNumber evidence="3">1.8.4.14</ecNumber>
    </submittedName>
</protein>
<dbReference type="Gene3D" id="3.30.450.40">
    <property type="match status" value="1"/>
</dbReference>
<dbReference type="InterPro" id="IPR003018">
    <property type="entry name" value="GAF"/>
</dbReference>
<dbReference type="EC" id="1.8.4.14" evidence="3"/>
<dbReference type="InterPro" id="IPR029016">
    <property type="entry name" value="GAF-like_dom_sf"/>
</dbReference>
<evidence type="ECO:0000259" key="2">
    <source>
        <dbReference type="SMART" id="SM00065"/>
    </source>
</evidence>
<dbReference type="SUPFAM" id="SSF55781">
    <property type="entry name" value="GAF domain-like"/>
    <property type="match status" value="1"/>
</dbReference>
<name>A0A449A3M7_9BACT</name>
<dbReference type="Pfam" id="PF01590">
    <property type="entry name" value="GAF"/>
    <property type="match status" value="1"/>
</dbReference>
<dbReference type="PROSITE" id="PS01320">
    <property type="entry name" value="UPF0067"/>
    <property type="match status" value="1"/>
</dbReference>
<reference evidence="3 4" key="1">
    <citation type="submission" date="2019-01" db="EMBL/GenBank/DDBJ databases">
        <authorList>
            <consortium name="Pathogen Informatics"/>
        </authorList>
    </citation>
    <scope>NUCLEOTIDE SEQUENCE [LARGE SCALE GENOMIC DNA]</scope>
    <source>
        <strain evidence="3 4">NCTC10183</strain>
    </source>
</reference>
<evidence type="ECO:0000256" key="1">
    <source>
        <dbReference type="ARBA" id="ARBA00038454"/>
    </source>
</evidence>
<gene>
    <name evidence="3" type="primary">msrC</name>
    <name evidence="3" type="ORF">NCTC10183_00639</name>
</gene>
<proteinExistence type="inferred from homology"/>
<evidence type="ECO:0000313" key="3">
    <source>
        <dbReference type="EMBL" id="VEU58851.1"/>
    </source>
</evidence>
<dbReference type="PANTHER" id="PTHR21021:SF15">
    <property type="entry name" value="FREE METHIONINE-R-SULFOXIDE REDUCTASE"/>
    <property type="match status" value="1"/>
</dbReference>
<dbReference type="EMBL" id="LR214950">
    <property type="protein sequence ID" value="VEU58851.1"/>
    <property type="molecule type" value="Genomic_DNA"/>
</dbReference>
<dbReference type="FunFam" id="3.30.450.40:FF:000008">
    <property type="entry name" value="GAF domain-containing proteins"/>
    <property type="match status" value="1"/>
</dbReference>
<dbReference type="GO" id="GO:0005829">
    <property type="term" value="C:cytosol"/>
    <property type="evidence" value="ECO:0007669"/>
    <property type="project" value="TreeGrafter"/>
</dbReference>
<sequence length="187" mass="21340">MQTLGLHFYFLKVAWKCKKVQKSYFFKVKNAFFAYNNAMKKQEYISLLNEEINVNSLLANSTAYINDTVENLNWVGYYLAENDTLYLHTFQGKVACSIIPFNKGVCGHAATTKEVVVVPDVHQFPGHISCDANSKSEIVIPIIVDEKLYGVLDIDSPIKDRFDAEITDELTEFAKWIETKIKSLINK</sequence>